<reference evidence="1 2" key="1">
    <citation type="submission" date="2019-09" db="EMBL/GenBank/DDBJ databases">
        <title>Genome sequence of Rhodovastum atsumiense, a diverse member of the Acetobacteraceae family of non-sulfur purple photosynthetic bacteria.</title>
        <authorList>
            <person name="Meyer T."/>
            <person name="Kyndt J."/>
        </authorList>
    </citation>
    <scope>NUCLEOTIDE SEQUENCE [LARGE SCALE GENOMIC DNA]</scope>
    <source>
        <strain evidence="1 2">DSM 21279</strain>
    </source>
</reference>
<accession>A0A5M6IRU3</accession>
<proteinExistence type="predicted"/>
<name>A0A5M6IRU3_9PROT</name>
<protein>
    <submittedName>
        <fullName evidence="1">Cytosolic protein</fullName>
    </submittedName>
</protein>
<comment type="caution">
    <text evidence="1">The sequence shown here is derived from an EMBL/GenBank/DDBJ whole genome shotgun (WGS) entry which is preliminary data.</text>
</comment>
<sequence length="101" mass="11447">MKAILLLTASGAVVFLSTYPSLTHPGLLKRLKRKGIGKFIAYEIPLELARQRYAGHFFVVEQDLDDIDDLRVLDLDGQRAFRLFRFEELGAPLLQEAEAET</sequence>
<keyword evidence="2" id="KW-1185">Reference proteome</keyword>
<evidence type="ECO:0000313" key="2">
    <source>
        <dbReference type="Proteomes" id="UP000325255"/>
    </source>
</evidence>
<evidence type="ECO:0000313" key="1">
    <source>
        <dbReference type="EMBL" id="KAA5610617.1"/>
    </source>
</evidence>
<dbReference type="Proteomes" id="UP000325255">
    <property type="component" value="Unassembled WGS sequence"/>
</dbReference>
<dbReference type="AlphaFoldDB" id="A0A5M6IRU3"/>
<dbReference type="EMBL" id="VWPK01000030">
    <property type="protein sequence ID" value="KAA5610617.1"/>
    <property type="molecule type" value="Genomic_DNA"/>
</dbReference>
<dbReference type="RefSeq" id="WP_150042351.1">
    <property type="nucleotide sequence ID" value="NZ_OW485601.1"/>
</dbReference>
<gene>
    <name evidence="1" type="ORF">F1189_18515</name>
</gene>
<organism evidence="1 2">
    <name type="scientific">Rhodovastum atsumiense</name>
    <dbReference type="NCBI Taxonomy" id="504468"/>
    <lineage>
        <taxon>Bacteria</taxon>
        <taxon>Pseudomonadati</taxon>
        <taxon>Pseudomonadota</taxon>
        <taxon>Alphaproteobacteria</taxon>
        <taxon>Acetobacterales</taxon>
        <taxon>Acetobacteraceae</taxon>
        <taxon>Rhodovastum</taxon>
    </lineage>
</organism>